<proteinExistence type="predicted"/>
<protein>
    <submittedName>
        <fullName evidence="2">Uncharacterized protein</fullName>
    </submittedName>
</protein>
<feature type="region of interest" description="Disordered" evidence="1">
    <location>
        <begin position="108"/>
        <end position="138"/>
    </location>
</feature>
<dbReference type="AlphaFoldDB" id="A0AAV7ZBB0"/>
<reference evidence="2" key="1">
    <citation type="submission" date="2022-08" db="EMBL/GenBank/DDBJ databases">
        <title>Novel sulphate-reducing endosymbionts in the free-living metamonad Anaeramoeba.</title>
        <authorList>
            <person name="Jerlstrom-Hultqvist J."/>
            <person name="Cepicka I."/>
            <person name="Gallot-Lavallee L."/>
            <person name="Salas-Leiva D."/>
            <person name="Curtis B.A."/>
            <person name="Zahonova K."/>
            <person name="Pipaliya S."/>
            <person name="Dacks J."/>
            <person name="Roger A.J."/>
        </authorList>
    </citation>
    <scope>NUCLEOTIDE SEQUENCE</scope>
    <source>
        <strain evidence="2">Busselton2</strain>
    </source>
</reference>
<feature type="compositionally biased region" description="Basic and acidic residues" evidence="1">
    <location>
        <begin position="127"/>
        <end position="138"/>
    </location>
</feature>
<evidence type="ECO:0000313" key="2">
    <source>
        <dbReference type="EMBL" id="KAJ3438410.1"/>
    </source>
</evidence>
<evidence type="ECO:0000313" key="3">
    <source>
        <dbReference type="Proteomes" id="UP001146793"/>
    </source>
</evidence>
<dbReference type="Proteomes" id="UP001146793">
    <property type="component" value="Unassembled WGS sequence"/>
</dbReference>
<dbReference type="EMBL" id="JANTQA010000033">
    <property type="protein sequence ID" value="KAJ3438410.1"/>
    <property type="molecule type" value="Genomic_DNA"/>
</dbReference>
<sequence>MITNKEKYIPIIKITKNLMEAIFKKFDVSYDGKFHERRRKIQELCNQPKWNQVYDELVKEGLWDPSYVQRRRKNEKKNNNESSTTEWIPFSNGEHIFEENYIKNSQLKRKQIPEKRNSNQFSKNKKKSELENEKEKENLKEKEIEIEIEIEKEPEKVKKIKNKNSEIKNEELHIIVNLIKNIIKKIDHLEENQTNMMKLVESQMKTNEQTKTNLKKTTIDFIFEENLKLEAYRSTTRMIVSKILILKAKDSFNQVRYPGRDEASRVAKKCNSLLSKQKSTLMNFIFQKKN</sequence>
<name>A0AAV7ZBB0_9EUKA</name>
<evidence type="ECO:0000256" key="1">
    <source>
        <dbReference type="SAM" id="MobiDB-lite"/>
    </source>
</evidence>
<gene>
    <name evidence="2" type="ORF">M0812_17597</name>
</gene>
<organism evidence="2 3">
    <name type="scientific">Anaeramoeba flamelloides</name>
    <dbReference type="NCBI Taxonomy" id="1746091"/>
    <lineage>
        <taxon>Eukaryota</taxon>
        <taxon>Metamonada</taxon>
        <taxon>Anaeramoebidae</taxon>
        <taxon>Anaeramoeba</taxon>
    </lineage>
</organism>
<comment type="caution">
    <text evidence="2">The sequence shown here is derived from an EMBL/GenBank/DDBJ whole genome shotgun (WGS) entry which is preliminary data.</text>
</comment>
<accession>A0AAV7ZBB0</accession>